<evidence type="ECO:0000256" key="11">
    <source>
        <dbReference type="HAMAP-Rule" id="MF_00493"/>
    </source>
</evidence>
<dbReference type="GO" id="GO:0006098">
    <property type="term" value="P:pentose-phosphate shunt"/>
    <property type="evidence" value="ECO:0007669"/>
    <property type="project" value="UniProtKB-UniRule"/>
</dbReference>
<evidence type="ECO:0000256" key="9">
    <source>
        <dbReference type="ARBA" id="ARBA00023270"/>
    </source>
</evidence>
<evidence type="ECO:0000256" key="6">
    <source>
        <dbReference type="ARBA" id="ARBA00022490"/>
    </source>
</evidence>
<reference evidence="13 16" key="5">
    <citation type="submission" date="2020-02" db="EMBL/GenBank/DDBJ databases">
        <title>Newly sequenced genome of strain CSTR1 showed variability in Candidatus Kuenenia stuttgartiensis genomes.</title>
        <authorList>
            <person name="Ding C."/>
            <person name="Adrian L."/>
        </authorList>
    </citation>
    <scope>NUCLEOTIDE SEQUENCE [LARGE SCALE GENOMIC DNA]</scope>
    <source>
        <strain evidence="13 16">CSTR1</strain>
    </source>
</reference>
<dbReference type="GO" id="GO:0005737">
    <property type="term" value="C:cytoplasm"/>
    <property type="evidence" value="ECO:0007669"/>
    <property type="project" value="UniProtKB-SubCell"/>
</dbReference>
<dbReference type="EMBL" id="CT573071">
    <property type="protein sequence ID" value="CAJ73435.1"/>
    <property type="molecule type" value="Genomic_DNA"/>
</dbReference>
<name>Q1Q775_KUEST</name>
<dbReference type="EMBL" id="LT934425">
    <property type="protein sequence ID" value="SOH06436.1"/>
    <property type="molecule type" value="Genomic_DNA"/>
</dbReference>
<dbReference type="Proteomes" id="UP000221734">
    <property type="component" value="Chromosome Kuenenia_stuttgartiensis_MBR1"/>
</dbReference>
<evidence type="ECO:0000313" key="13">
    <source>
        <dbReference type="EMBL" id="QII12010.1"/>
    </source>
</evidence>
<dbReference type="HAMAP" id="MF_00493">
    <property type="entry name" value="Transaldolase_2"/>
    <property type="match status" value="1"/>
</dbReference>
<dbReference type="EMBL" id="CP049055">
    <property type="protein sequence ID" value="QII12010.1"/>
    <property type="molecule type" value="Genomic_DNA"/>
</dbReference>
<evidence type="ECO:0000256" key="8">
    <source>
        <dbReference type="ARBA" id="ARBA00023126"/>
    </source>
</evidence>
<dbReference type="Proteomes" id="UP000501926">
    <property type="component" value="Chromosome"/>
</dbReference>
<dbReference type="PROSITE" id="PS01054">
    <property type="entry name" value="TRANSALDOLASE_1"/>
    <property type="match status" value="1"/>
</dbReference>
<evidence type="ECO:0000313" key="12">
    <source>
        <dbReference type="EMBL" id="CAJ73435.1"/>
    </source>
</evidence>
<dbReference type="UniPathway" id="UPA00115">
    <property type="reaction ID" value="UER00414"/>
</dbReference>
<evidence type="ECO:0000256" key="3">
    <source>
        <dbReference type="ARBA" id="ARBA00004857"/>
    </source>
</evidence>
<organism evidence="12">
    <name type="scientific">Kuenenia stuttgartiensis</name>
    <dbReference type="NCBI Taxonomy" id="174633"/>
    <lineage>
        <taxon>Bacteria</taxon>
        <taxon>Pseudomonadati</taxon>
        <taxon>Planctomycetota</taxon>
        <taxon>Candidatus Brocadiia</taxon>
        <taxon>Candidatus Brocadiales</taxon>
        <taxon>Candidatus Brocadiaceae</taxon>
        <taxon>Candidatus Kuenenia</taxon>
    </lineage>
</organism>
<evidence type="ECO:0000256" key="1">
    <source>
        <dbReference type="ARBA" id="ARBA00003518"/>
    </source>
</evidence>
<reference evidence="12" key="1">
    <citation type="journal article" date="2006" name="Nature">
        <title>Deciphering the evolution and metabolism of an anammox bacterium from a community genome.</title>
        <authorList>
            <person name="Strous M."/>
            <person name="Pelletier E."/>
            <person name="Mangenot S."/>
            <person name="Rattei T."/>
            <person name="Lehner A."/>
            <person name="Taylor M.W."/>
            <person name="Horn M."/>
            <person name="Daims H."/>
            <person name="Bartol-Mavel D."/>
            <person name="Wincker P."/>
            <person name="Barbe V."/>
            <person name="Fonknechten N."/>
            <person name="Vallenet D."/>
            <person name="Segurens B."/>
            <person name="Schenowitz-Truong C."/>
            <person name="Medigue C."/>
            <person name="Collingro A."/>
            <person name="Snel B."/>
            <person name="Dutilh B.E."/>
            <person name="OpDenCamp H.J.M."/>
            <person name="vanDerDrift C."/>
            <person name="Cirpus I."/>
            <person name="vanDePas-Schoonen K.T."/>
            <person name="Harhangi H.R."/>
            <person name="vanNiftrik L."/>
            <person name="Schmid M."/>
            <person name="Keltjens J."/>
            <person name="vanDeVossenberg J."/>
            <person name="Kartal B."/>
            <person name="Meier H."/>
            <person name="Frishman D."/>
            <person name="Huynen M.A."/>
            <person name="Mewes H."/>
            <person name="Weissenbach J."/>
            <person name="Jetten M.S.M."/>
            <person name="Wagner M."/>
            <person name="LePaslier D."/>
        </authorList>
    </citation>
    <scope>NUCLEOTIDE SEQUENCE</scope>
</reference>
<keyword evidence="7 11" id="KW-0808">Transferase</keyword>
<dbReference type="InterPro" id="IPR018225">
    <property type="entry name" value="Transaldolase_AS"/>
</dbReference>
<evidence type="ECO:0000256" key="10">
    <source>
        <dbReference type="ARBA" id="ARBA00048810"/>
    </source>
</evidence>
<sequence>MKTLIELLQYGQSYWLDNLTREKITSGELKKRVDDQGLRGVTSNPSIFNKSITSGSDYDDQIAKLVKEGKAPAQIYDELTIKDVQDACDILFPVYEKSDGTDGFVSLEVPPYLARDTEGTIKESRRLYNAVGKKNCLIKIPGTKEGVPAIEQMLYEGVNINITLLFSIESYVEVAKAYINAITRRVAEGKPIDHIISVASVFISRIDVLTDQLLGQYIIKNEENKNPNRTHPLSGKAGIATARLCYQRFKEIFSGENWKKLEEKGAHVQRPLWASTSNKDPLYNDLRYVDPLIGENTINTLPDKTIETFAKHGILKKDAIEDDLDQARALFGELKKLGIDISFVTQQLEDEGIQKFTEAYNKLISNLADKRLKMLGGKTS</sequence>
<dbReference type="GO" id="GO:0005975">
    <property type="term" value="P:carbohydrate metabolic process"/>
    <property type="evidence" value="ECO:0007669"/>
    <property type="project" value="InterPro"/>
</dbReference>
<gene>
    <name evidence="12" type="primary">talA</name>
    <name evidence="11 13" type="synonym">tal</name>
    <name evidence="13" type="ORF">KsCSTR_26310</name>
    <name evidence="14" type="ORF">KSMBR1_3964</name>
    <name evidence="12" type="ORF">kuste2686</name>
</gene>
<keyword evidence="9 11" id="KW-0704">Schiff base</keyword>
<proteinExistence type="inferred from homology"/>
<protein>
    <recommendedName>
        <fullName evidence="5 11">Transaldolase</fullName>
        <ecNumber evidence="5 11">2.2.1.2</ecNumber>
    </recommendedName>
</protein>
<reference evidence="12" key="2">
    <citation type="submission" date="2006-01" db="EMBL/GenBank/DDBJ databases">
        <authorList>
            <person name="Genoscope"/>
        </authorList>
    </citation>
    <scope>NUCLEOTIDE SEQUENCE</scope>
</reference>
<dbReference type="RefSeq" id="WP_099326835.1">
    <property type="nucleotide sequence ID" value="NZ_CP049055.1"/>
</dbReference>
<dbReference type="GO" id="GO:0004801">
    <property type="term" value="F:transaldolase activity"/>
    <property type="evidence" value="ECO:0007669"/>
    <property type="project" value="UniProtKB-UniRule"/>
</dbReference>
<reference evidence="15" key="4">
    <citation type="submission" date="2017-10" db="EMBL/GenBank/DDBJ databases">
        <authorList>
            <person name="Frank J."/>
        </authorList>
    </citation>
    <scope>NUCLEOTIDE SEQUENCE [LARGE SCALE GENOMIC DNA]</scope>
</reference>
<comment type="subcellular location">
    <subcellularLocation>
        <location evidence="2 11">Cytoplasm</location>
    </subcellularLocation>
</comment>
<evidence type="ECO:0000256" key="5">
    <source>
        <dbReference type="ARBA" id="ARBA00013151"/>
    </source>
</evidence>
<comment type="pathway">
    <text evidence="3 11">Carbohydrate degradation; pentose phosphate pathway; D-glyceraldehyde 3-phosphate and beta-D-fructose 6-phosphate from D-ribose 5-phosphate and D-xylulose 5-phosphate (non-oxidative stage): step 2/3.</text>
</comment>
<comment type="similarity">
    <text evidence="4 11">Belongs to the transaldolase family. Type 2 subfamily.</text>
</comment>
<dbReference type="InterPro" id="IPR001585">
    <property type="entry name" value="TAL/FSA"/>
</dbReference>
<evidence type="ECO:0000313" key="16">
    <source>
        <dbReference type="Proteomes" id="UP000501926"/>
    </source>
</evidence>
<evidence type="ECO:0000313" key="14">
    <source>
        <dbReference type="EMBL" id="SOH06436.1"/>
    </source>
</evidence>
<evidence type="ECO:0000256" key="7">
    <source>
        <dbReference type="ARBA" id="ARBA00022679"/>
    </source>
</evidence>
<dbReference type="Gene3D" id="3.20.20.70">
    <property type="entry name" value="Aldolase class I"/>
    <property type="match status" value="1"/>
</dbReference>
<keyword evidence="6 11" id="KW-0963">Cytoplasm</keyword>
<keyword evidence="8 11" id="KW-0570">Pentose shunt</keyword>
<dbReference type="NCBIfam" id="NF002881">
    <property type="entry name" value="PRK03343.1"/>
    <property type="match status" value="1"/>
</dbReference>
<dbReference type="AlphaFoldDB" id="Q1Q775"/>
<dbReference type="InterPro" id="IPR004732">
    <property type="entry name" value="Transaldolase_2"/>
</dbReference>
<dbReference type="EC" id="2.2.1.2" evidence="5 11"/>
<dbReference type="PANTHER" id="PTHR10683">
    <property type="entry name" value="TRANSALDOLASE"/>
    <property type="match status" value="1"/>
</dbReference>
<dbReference type="PANTHER" id="PTHR10683:SF31">
    <property type="entry name" value="TRANSALDOLASE"/>
    <property type="match status" value="1"/>
</dbReference>
<dbReference type="Pfam" id="PF00923">
    <property type="entry name" value="TAL_FSA"/>
    <property type="match status" value="1"/>
</dbReference>
<dbReference type="CDD" id="cd00955">
    <property type="entry name" value="Transaldolase_like"/>
    <property type="match status" value="1"/>
</dbReference>
<evidence type="ECO:0000313" key="15">
    <source>
        <dbReference type="Proteomes" id="UP000221734"/>
    </source>
</evidence>
<dbReference type="PIRSF" id="PIRSF036915">
    <property type="entry name" value="Trnald_Bac_Plnt"/>
    <property type="match status" value="1"/>
</dbReference>
<reference evidence="14" key="3">
    <citation type="submission" date="2017-10" db="EMBL/GenBank/DDBJ databases">
        <authorList>
            <person name="Banno H."/>
            <person name="Chua N.-H."/>
        </authorList>
    </citation>
    <scope>NUCLEOTIDE SEQUENCE [LARGE SCALE GENOMIC DNA]</scope>
    <source>
        <strain evidence="14">Kuenenia_mbr1_ru-nijmegen</strain>
    </source>
</reference>
<evidence type="ECO:0000256" key="4">
    <source>
        <dbReference type="ARBA" id="ARBA00008426"/>
    </source>
</evidence>
<comment type="function">
    <text evidence="1 11">Transaldolase is important for the balance of metabolites in the pentose-phosphate pathway.</text>
</comment>
<keyword evidence="15" id="KW-1185">Reference proteome</keyword>
<comment type="catalytic activity">
    <reaction evidence="10 11">
        <text>D-sedoheptulose 7-phosphate + D-glyceraldehyde 3-phosphate = D-erythrose 4-phosphate + beta-D-fructose 6-phosphate</text>
        <dbReference type="Rhea" id="RHEA:17053"/>
        <dbReference type="ChEBI" id="CHEBI:16897"/>
        <dbReference type="ChEBI" id="CHEBI:57483"/>
        <dbReference type="ChEBI" id="CHEBI:57634"/>
        <dbReference type="ChEBI" id="CHEBI:59776"/>
        <dbReference type="EC" id="2.2.1.2"/>
    </reaction>
</comment>
<feature type="active site" description="Schiff-base intermediate with substrate" evidence="11">
    <location>
        <position position="139"/>
    </location>
</feature>
<dbReference type="KEGG" id="kst:KSMBR1_3964"/>
<dbReference type="NCBIfam" id="TIGR00876">
    <property type="entry name" value="tal_mycobact"/>
    <property type="match status" value="1"/>
</dbReference>
<evidence type="ECO:0000256" key="2">
    <source>
        <dbReference type="ARBA" id="ARBA00004496"/>
    </source>
</evidence>
<dbReference type="OrthoDB" id="140919at2"/>
<dbReference type="SUPFAM" id="SSF51569">
    <property type="entry name" value="Aldolase"/>
    <property type="match status" value="1"/>
</dbReference>
<accession>Q1Q775</accession>
<dbReference type="InterPro" id="IPR013785">
    <property type="entry name" value="Aldolase_TIM"/>
</dbReference>